<keyword evidence="1" id="KW-0175">Coiled coil</keyword>
<dbReference type="EMBL" id="NEXE01000011">
    <property type="protein sequence ID" value="PSN92054.1"/>
    <property type="molecule type" value="Genomic_DNA"/>
</dbReference>
<protein>
    <recommendedName>
        <fullName evidence="5">Snf7 domain-containing protein</fullName>
    </recommendedName>
</protein>
<dbReference type="GO" id="GO:0007034">
    <property type="term" value="P:vacuolar transport"/>
    <property type="evidence" value="ECO:0007669"/>
    <property type="project" value="InterPro"/>
</dbReference>
<dbReference type="AlphaFoldDB" id="A0A2R6B0A8"/>
<proteinExistence type="predicted"/>
<dbReference type="Pfam" id="PF03357">
    <property type="entry name" value="Snf7"/>
    <property type="match status" value="1"/>
</dbReference>
<dbReference type="Proteomes" id="UP000240322">
    <property type="component" value="Unassembled WGS sequence"/>
</dbReference>
<comment type="caution">
    <text evidence="3">The sequence shown here is derived from an EMBL/GenBank/DDBJ whole genome shotgun (WGS) entry which is preliminary data.</text>
</comment>
<evidence type="ECO:0000313" key="3">
    <source>
        <dbReference type="EMBL" id="PSN92054.1"/>
    </source>
</evidence>
<dbReference type="InterPro" id="IPR005024">
    <property type="entry name" value="Snf7_fam"/>
</dbReference>
<accession>A0A2R6B0A8</accession>
<name>A0A2R6B0A8_9ARCH</name>
<sequence>MGALAILSLGRESLKEQLTEALGSLKTFNTKVDMAINKMEERAKNLLEQAAACYAKGDKTKATMLASEIALIRNLSQKLTKSSLALEVVQLRIETVITSGDIVTTLQPAIEAIKSVKDDIGSLIPGADEQLGKLNDALGDVLANSFHMDVKSIDSLLKTSSADEVLAEVMSIVANEQSTQLPTPPANTAENPMQEST</sequence>
<feature type="region of interest" description="Disordered" evidence="2">
    <location>
        <begin position="176"/>
        <end position="197"/>
    </location>
</feature>
<dbReference type="Gene3D" id="6.10.140.1230">
    <property type="match status" value="1"/>
</dbReference>
<feature type="coiled-coil region" evidence="1">
    <location>
        <begin position="29"/>
        <end position="56"/>
    </location>
</feature>
<evidence type="ECO:0000313" key="4">
    <source>
        <dbReference type="Proteomes" id="UP000240322"/>
    </source>
</evidence>
<evidence type="ECO:0000256" key="2">
    <source>
        <dbReference type="SAM" id="MobiDB-lite"/>
    </source>
</evidence>
<evidence type="ECO:0008006" key="5">
    <source>
        <dbReference type="Google" id="ProtNLM"/>
    </source>
</evidence>
<evidence type="ECO:0000256" key="1">
    <source>
        <dbReference type="SAM" id="Coils"/>
    </source>
</evidence>
<gene>
    <name evidence="3" type="ORF">B9Q03_02275</name>
</gene>
<reference evidence="3 4" key="1">
    <citation type="submission" date="2017-04" db="EMBL/GenBank/DDBJ databases">
        <title>Novel microbial lineages endemic to geothermal iron-oxide mats fill important gaps in the evolutionary history of Archaea.</title>
        <authorList>
            <person name="Jay Z.J."/>
            <person name="Beam J.P."/>
            <person name="Dlakic M."/>
            <person name="Rusch D.B."/>
            <person name="Kozubal M.A."/>
            <person name="Inskeep W.P."/>
        </authorList>
    </citation>
    <scope>NUCLEOTIDE SEQUENCE [LARGE SCALE GENOMIC DNA]</scope>
    <source>
        <strain evidence="3">OSP_D</strain>
    </source>
</reference>
<organism evidence="3 4">
    <name type="scientific">Candidatus Marsarchaeota G2 archaeon OSP_D</name>
    <dbReference type="NCBI Taxonomy" id="1978157"/>
    <lineage>
        <taxon>Archaea</taxon>
        <taxon>Candidatus Marsarchaeota</taxon>
        <taxon>Candidatus Marsarchaeota group 2</taxon>
    </lineage>
</organism>